<sequence>MKLQKILLPLVAISAHGAGVAAAAQISLNTSTGGLSPGAAAGITAGAVAGLAAIIAVVFLLWRKKQGGLRGALVTADYPSGMNMSPMNAGPSSGPRSGGGGATAGNETVPMEMGDGGVSQAGGQEGMMMQNGTGMGMRGGGKESFYTTSTEETPIAGNGYGTSPYVMPPASMMPPEPGYTQLVPPPASQQHLAPQRWESTVSRPVSDMTTNSTTGPTLNEPSLPVSPLSPPYYANTLPAPAPAAMGGGYQSPYQPPQPQRQYSAYTPQITLTHDQEQGEQAPRTSEEFSSSQPLPKTRHPIDLGNSPTIPTFLIPGGDRARALSFASVMSAGSSGGQGYGQRSAEVIGSGPNPGRAAMVPVAEEEPKPAQKRGGGANVIPSCSEQNRSK</sequence>
<keyword evidence="2" id="KW-1133">Transmembrane helix</keyword>
<keyword evidence="5" id="KW-1185">Reference proteome</keyword>
<dbReference type="HOGENOM" id="CLU_709800_0_0_1"/>
<evidence type="ECO:0000256" key="1">
    <source>
        <dbReference type="SAM" id="MobiDB-lite"/>
    </source>
</evidence>
<feature type="chain" id="PRO_5003408963" evidence="3">
    <location>
        <begin position="24"/>
        <end position="389"/>
    </location>
</feature>
<accession>G0S985</accession>
<feature type="transmembrane region" description="Helical" evidence="2">
    <location>
        <begin position="39"/>
        <end position="62"/>
    </location>
</feature>
<feature type="compositionally biased region" description="Polar residues" evidence="1">
    <location>
        <begin position="380"/>
        <end position="389"/>
    </location>
</feature>
<keyword evidence="2" id="KW-0812">Transmembrane</keyword>
<dbReference type="RefSeq" id="XP_006694881.1">
    <property type="nucleotide sequence ID" value="XM_006694818.1"/>
</dbReference>
<dbReference type="EMBL" id="GL988043">
    <property type="protein sequence ID" value="EGS19996.1"/>
    <property type="molecule type" value="Genomic_DNA"/>
</dbReference>
<feature type="region of interest" description="Disordered" evidence="1">
    <location>
        <begin position="186"/>
        <end position="225"/>
    </location>
</feature>
<dbReference type="OrthoDB" id="4590737at2759"/>
<dbReference type="KEGG" id="cthr:CTHT_0044920"/>
<evidence type="ECO:0000256" key="2">
    <source>
        <dbReference type="SAM" id="Phobius"/>
    </source>
</evidence>
<proteinExistence type="predicted"/>
<dbReference type="GeneID" id="18258530"/>
<feature type="signal peptide" evidence="3">
    <location>
        <begin position="1"/>
        <end position="23"/>
    </location>
</feature>
<feature type="region of interest" description="Disordered" evidence="1">
    <location>
        <begin position="85"/>
        <end position="112"/>
    </location>
</feature>
<evidence type="ECO:0000256" key="3">
    <source>
        <dbReference type="SAM" id="SignalP"/>
    </source>
</evidence>
<feature type="compositionally biased region" description="Polar residues" evidence="1">
    <location>
        <begin position="188"/>
        <end position="220"/>
    </location>
</feature>
<feature type="region of interest" description="Disordered" evidence="1">
    <location>
        <begin position="330"/>
        <end position="389"/>
    </location>
</feature>
<gene>
    <name evidence="4" type="ORF">CTHT_0044920</name>
</gene>
<protein>
    <submittedName>
        <fullName evidence="4">Uncharacterized protein</fullName>
    </submittedName>
</protein>
<keyword evidence="3" id="KW-0732">Signal</keyword>
<keyword evidence="2" id="KW-0472">Membrane</keyword>
<evidence type="ECO:0000313" key="5">
    <source>
        <dbReference type="Proteomes" id="UP000008066"/>
    </source>
</evidence>
<organism evidence="5">
    <name type="scientific">Chaetomium thermophilum (strain DSM 1495 / CBS 144.50 / IMI 039719)</name>
    <name type="common">Thermochaetoides thermophila</name>
    <dbReference type="NCBI Taxonomy" id="759272"/>
    <lineage>
        <taxon>Eukaryota</taxon>
        <taxon>Fungi</taxon>
        <taxon>Dikarya</taxon>
        <taxon>Ascomycota</taxon>
        <taxon>Pezizomycotina</taxon>
        <taxon>Sordariomycetes</taxon>
        <taxon>Sordariomycetidae</taxon>
        <taxon>Sordariales</taxon>
        <taxon>Chaetomiaceae</taxon>
        <taxon>Thermochaetoides</taxon>
    </lineage>
</organism>
<reference evidence="4 5" key="1">
    <citation type="journal article" date="2011" name="Cell">
        <title>Insight into structure and assembly of the nuclear pore complex by utilizing the genome of a eukaryotic thermophile.</title>
        <authorList>
            <person name="Amlacher S."/>
            <person name="Sarges P."/>
            <person name="Flemming D."/>
            <person name="van Noort V."/>
            <person name="Kunze R."/>
            <person name="Devos D.P."/>
            <person name="Arumugam M."/>
            <person name="Bork P."/>
            <person name="Hurt E."/>
        </authorList>
    </citation>
    <scope>NUCLEOTIDE SEQUENCE [LARGE SCALE GENOMIC DNA]</scope>
    <source>
        <strain evidence="5">DSM 1495 / CBS 144.50 / IMI 039719</strain>
    </source>
</reference>
<feature type="region of interest" description="Disordered" evidence="1">
    <location>
        <begin position="241"/>
        <end position="312"/>
    </location>
</feature>
<evidence type="ECO:0000313" key="4">
    <source>
        <dbReference type="EMBL" id="EGS19996.1"/>
    </source>
</evidence>
<dbReference type="Proteomes" id="UP000008066">
    <property type="component" value="Unassembled WGS sequence"/>
</dbReference>
<dbReference type="AlphaFoldDB" id="G0S985"/>
<name>G0S985_CHATD</name>